<reference evidence="3 4" key="1">
    <citation type="submission" date="2020-06" db="EMBL/GenBank/DDBJ databases">
        <authorList>
            <person name="Li R."/>
            <person name="Bekaert M."/>
        </authorList>
    </citation>
    <scope>NUCLEOTIDE SEQUENCE [LARGE SCALE GENOMIC DNA]</scope>
    <source>
        <strain evidence="4">wild</strain>
    </source>
</reference>
<dbReference type="AlphaFoldDB" id="A0A6J8EPR2"/>
<feature type="compositionally biased region" description="Basic and acidic residues" evidence="1">
    <location>
        <begin position="358"/>
        <end position="387"/>
    </location>
</feature>
<feature type="compositionally biased region" description="Low complexity" evidence="1">
    <location>
        <begin position="754"/>
        <end position="765"/>
    </location>
</feature>
<feature type="compositionally biased region" description="Basic and acidic residues" evidence="1">
    <location>
        <begin position="225"/>
        <end position="249"/>
    </location>
</feature>
<feature type="region of interest" description="Disordered" evidence="1">
    <location>
        <begin position="1"/>
        <end position="100"/>
    </location>
</feature>
<feature type="compositionally biased region" description="Basic and acidic residues" evidence="1">
    <location>
        <begin position="198"/>
        <end position="212"/>
    </location>
</feature>
<name>A0A6J8EPR2_MYTCO</name>
<proteinExistence type="predicted"/>
<keyword evidence="4" id="KW-1185">Reference proteome</keyword>
<evidence type="ECO:0000256" key="1">
    <source>
        <dbReference type="SAM" id="MobiDB-lite"/>
    </source>
</evidence>
<feature type="compositionally biased region" description="Polar residues" evidence="1">
    <location>
        <begin position="1"/>
        <end position="12"/>
    </location>
</feature>
<protein>
    <recommendedName>
        <fullName evidence="2">DUF6570 domain-containing protein</fullName>
    </recommendedName>
</protein>
<feature type="region of interest" description="Disordered" evidence="1">
    <location>
        <begin position="742"/>
        <end position="777"/>
    </location>
</feature>
<feature type="compositionally biased region" description="Basic and acidic residues" evidence="1">
    <location>
        <begin position="676"/>
        <end position="692"/>
    </location>
</feature>
<feature type="domain" description="DUF6570" evidence="2">
    <location>
        <begin position="522"/>
        <end position="645"/>
    </location>
</feature>
<evidence type="ECO:0000313" key="3">
    <source>
        <dbReference type="EMBL" id="CAC5421933.1"/>
    </source>
</evidence>
<feature type="compositionally biased region" description="Polar residues" evidence="1">
    <location>
        <begin position="34"/>
        <end position="66"/>
    </location>
</feature>
<evidence type="ECO:0000259" key="2">
    <source>
        <dbReference type="Pfam" id="PF20209"/>
    </source>
</evidence>
<dbReference type="Proteomes" id="UP000507470">
    <property type="component" value="Unassembled WGS sequence"/>
</dbReference>
<gene>
    <name evidence="3" type="ORF">MCOR_54017</name>
</gene>
<feature type="compositionally biased region" description="Basic and acidic residues" evidence="1">
    <location>
        <begin position="84"/>
        <end position="100"/>
    </location>
</feature>
<feature type="compositionally biased region" description="Acidic residues" evidence="1">
    <location>
        <begin position="766"/>
        <end position="776"/>
    </location>
</feature>
<sequence>MFLNYRSPSTKSKVPDPSDSDAQSTQVADHGHSDVQSTQVPDHSHSDVQSTQVPDHSHSDAQSCTLGISEDQNSKTEISSVDNNCKRKMTEKSNYDDREVKKIKSQELSTENTIKDLPNPTCTVAATNTTSNQRNFTSNEQQQNLYSNLRKEIQHQISLTQKKKRQSNVKKTMNLKLSNISDNRMKNRIAKARRSKRAKDQVVADQLTDKLSKQNRQSKRTKFQVKADKVINTKIQQEIRSKRSPDKRKAATSSDTFSKQNKRSKRAEDQVVADQLTDKLSKQNRRSKRAEDQVVADQLTDKLSKQNRRSKRAEDQVVADQLTDKLSKQNRRSKRTEDQVVADQLTDKLSKQNRRSKRTEFQVKADKVANNKIQQEIRSKRSPDKRKAATSSDTFSKQNKRSKRAKDQVVADQLTDKLSKQNRRSKRAEDQVLADRIHDRTSKTKKRQQHHHVFSNILKEFQKAIQEGPTYTCTCCHRLLYRQTIQRVISGNYTKYTKEILLQCLTGEDMICKTCHRDLLQGNIPAMASCNKLQVRPLPSELECLSELEARLIAKRIPFMKLMNLPSGKQKAVVGSVVNVPVDIVQTCASLPRSSTSDMGFIPLKLKRKKQYTGHVQYQMIRPSAVEKGLCYLQQNHKLYRDIDMNVLWQQEFENDNEQLWQALTVAENNTQEKTVENLETESDHESTKDNEQPTTYITTDKGQHASQAILEDEQQPTEILQDHDNNKIQNTTTRGVLLQTSPAIHDDDEQQPSTSSSDYTTTADNDTDELDEESNENQLRGLMYDSCLQPENIAASASGNTIFSIAPGEGRLPTQILQDEDNEVLTFPHLFPTGEFGFDVKRDTKLTLRKYFIARLCNKDNRFATNIEYLFYAQFLTDFKQVSDSINIALRKATSQTSTSITAGQLKDDE</sequence>
<feature type="region of interest" description="Disordered" evidence="1">
    <location>
        <begin position="178"/>
        <end position="433"/>
    </location>
</feature>
<feature type="compositionally biased region" description="Basic and acidic residues" evidence="1">
    <location>
        <begin position="405"/>
        <end position="419"/>
    </location>
</feature>
<dbReference type="Pfam" id="PF20209">
    <property type="entry name" value="DUF6570"/>
    <property type="match status" value="1"/>
</dbReference>
<feature type="compositionally biased region" description="Basic residues" evidence="1">
    <location>
        <begin position="186"/>
        <end position="197"/>
    </location>
</feature>
<accession>A0A6J8EPR2</accession>
<organism evidence="3 4">
    <name type="scientific">Mytilus coruscus</name>
    <name type="common">Sea mussel</name>
    <dbReference type="NCBI Taxonomy" id="42192"/>
    <lineage>
        <taxon>Eukaryota</taxon>
        <taxon>Metazoa</taxon>
        <taxon>Spiralia</taxon>
        <taxon>Lophotrochozoa</taxon>
        <taxon>Mollusca</taxon>
        <taxon>Bivalvia</taxon>
        <taxon>Autobranchia</taxon>
        <taxon>Pteriomorphia</taxon>
        <taxon>Mytilida</taxon>
        <taxon>Mytiloidea</taxon>
        <taxon>Mytilidae</taxon>
        <taxon>Mytilinae</taxon>
        <taxon>Mytilus</taxon>
    </lineage>
</organism>
<evidence type="ECO:0000313" key="4">
    <source>
        <dbReference type="Proteomes" id="UP000507470"/>
    </source>
</evidence>
<dbReference type="EMBL" id="CACVKT020009453">
    <property type="protein sequence ID" value="CAC5421933.1"/>
    <property type="molecule type" value="Genomic_DNA"/>
</dbReference>
<dbReference type="OrthoDB" id="6145067at2759"/>
<dbReference type="InterPro" id="IPR046700">
    <property type="entry name" value="DUF6570"/>
</dbReference>
<feature type="region of interest" description="Disordered" evidence="1">
    <location>
        <begin position="676"/>
        <end position="698"/>
    </location>
</feature>